<reference evidence="1 2" key="1">
    <citation type="journal article" date="2018" name="Int. J. Syst. Evol. Microbiol.">
        <title>Paraburkholderia azotifigens sp. nov., a nitrogen-fixing bacterium isolated from paddy soil.</title>
        <authorList>
            <person name="Choi G.M."/>
            <person name="Im W.T."/>
        </authorList>
    </citation>
    <scope>NUCLEOTIDE SEQUENCE [LARGE SCALE GENOMIC DNA]</scope>
    <source>
        <strain evidence="1 2">NF 2-5-3</strain>
    </source>
</reference>
<gene>
    <name evidence="1" type="ORF">FRZ40_13375</name>
</gene>
<organism evidence="1 2">
    <name type="scientific">Paraburkholderia azotifigens</name>
    <dbReference type="NCBI Taxonomy" id="2057004"/>
    <lineage>
        <taxon>Bacteria</taxon>
        <taxon>Pseudomonadati</taxon>
        <taxon>Pseudomonadota</taxon>
        <taxon>Betaproteobacteria</taxon>
        <taxon>Burkholderiales</taxon>
        <taxon>Burkholderiaceae</taxon>
        <taxon>Paraburkholderia</taxon>
    </lineage>
</organism>
<evidence type="ECO:0000313" key="2">
    <source>
        <dbReference type="Proteomes" id="UP000321776"/>
    </source>
</evidence>
<proteinExistence type="predicted"/>
<sequence>MFLSRWRIFETDDGLKRLVGYDSVDQGRVSSALVTFNQKTMHVQTSDGLTYRLLGEPGFFWDVIDTWDIWFHTITRGQGGCVKDVTEQIRGKAMGDGDV</sequence>
<comment type="caution">
    <text evidence="1">The sequence shown here is derived from an EMBL/GenBank/DDBJ whole genome shotgun (WGS) entry which is preliminary data.</text>
</comment>
<dbReference type="EMBL" id="VOQS01000001">
    <property type="protein sequence ID" value="TXC88495.1"/>
    <property type="molecule type" value="Genomic_DNA"/>
</dbReference>
<evidence type="ECO:0000313" key="1">
    <source>
        <dbReference type="EMBL" id="TXC88495.1"/>
    </source>
</evidence>
<dbReference type="AlphaFoldDB" id="A0A5C6VY84"/>
<dbReference type="RefSeq" id="WP_147234359.1">
    <property type="nucleotide sequence ID" value="NZ_VOQS01000001.1"/>
</dbReference>
<name>A0A5C6VY84_9BURK</name>
<protein>
    <submittedName>
        <fullName evidence="1">Uncharacterized protein</fullName>
    </submittedName>
</protein>
<dbReference type="Proteomes" id="UP000321776">
    <property type="component" value="Unassembled WGS sequence"/>
</dbReference>
<accession>A0A5C6VY84</accession>